<keyword evidence="3" id="KW-1185">Reference proteome</keyword>
<dbReference type="Proteomes" id="UP000317722">
    <property type="component" value="Unassembled WGS sequence"/>
</dbReference>
<reference evidence="2 3" key="1">
    <citation type="journal article" date="2019" name="Environ. Microbiol.">
        <title>Species interactions and distinct microbial communities in high Arctic permafrost affected cryosols are associated with the CH4 and CO2 gas fluxes.</title>
        <authorList>
            <person name="Altshuler I."/>
            <person name="Hamel J."/>
            <person name="Turney S."/>
            <person name="Magnuson E."/>
            <person name="Levesque R."/>
            <person name="Greer C."/>
            <person name="Whyte L.G."/>
        </authorList>
    </citation>
    <scope>NUCLEOTIDE SEQUENCE [LARGE SCALE GENOMIC DNA]</scope>
    <source>
        <strain evidence="2 3">S9.3A</strain>
    </source>
</reference>
<feature type="region of interest" description="Disordered" evidence="1">
    <location>
        <begin position="1"/>
        <end position="45"/>
    </location>
</feature>
<dbReference type="EMBL" id="RCZM01000003">
    <property type="protein sequence ID" value="TPG17215.1"/>
    <property type="molecule type" value="Genomic_DNA"/>
</dbReference>
<dbReference type="RefSeq" id="WP_140740278.1">
    <property type="nucleotide sequence ID" value="NZ_RCZM01000003.1"/>
</dbReference>
<sequence>MAWFGRRHDDADAEVSEPQVPERTLPDAGDTLDPGASLRPLVDPLGDEERARIETALESLAAEGVDVDDLDSLSAGLDRAYAAWSAAPEEDRPDHAAIVERYAIGIGAHIDRHTDLDWQVVTDVFGTDLSLTEGFKGSFVVVPHNLVAGRWMRGEMGWIPAVVGHIVRRRTRR</sequence>
<evidence type="ECO:0008006" key="4">
    <source>
        <dbReference type="Google" id="ProtNLM"/>
    </source>
</evidence>
<evidence type="ECO:0000256" key="1">
    <source>
        <dbReference type="SAM" id="MobiDB-lite"/>
    </source>
</evidence>
<protein>
    <recommendedName>
        <fullName evidence="4">DUF3806 domain-containing protein</fullName>
    </recommendedName>
</protein>
<gene>
    <name evidence="2" type="ORF">EAH86_10660</name>
</gene>
<name>A0A502CUC4_9MICO</name>
<evidence type="ECO:0000313" key="3">
    <source>
        <dbReference type="Proteomes" id="UP000317722"/>
    </source>
</evidence>
<organism evidence="2 3">
    <name type="scientific">Pedococcus bigeumensis</name>
    <dbReference type="NCBI Taxonomy" id="433644"/>
    <lineage>
        <taxon>Bacteria</taxon>
        <taxon>Bacillati</taxon>
        <taxon>Actinomycetota</taxon>
        <taxon>Actinomycetes</taxon>
        <taxon>Micrococcales</taxon>
        <taxon>Intrasporangiaceae</taxon>
        <taxon>Pedococcus</taxon>
    </lineage>
</organism>
<comment type="caution">
    <text evidence="2">The sequence shown here is derived from an EMBL/GenBank/DDBJ whole genome shotgun (WGS) entry which is preliminary data.</text>
</comment>
<dbReference type="AlphaFoldDB" id="A0A502CUC4"/>
<dbReference type="OrthoDB" id="5142870at2"/>
<accession>A0A502CUC4</accession>
<evidence type="ECO:0000313" key="2">
    <source>
        <dbReference type="EMBL" id="TPG17215.1"/>
    </source>
</evidence>
<feature type="compositionally biased region" description="Basic and acidic residues" evidence="1">
    <location>
        <begin position="1"/>
        <end position="10"/>
    </location>
</feature>
<proteinExistence type="predicted"/>